<evidence type="ECO:0000256" key="2">
    <source>
        <dbReference type="SAM" id="SignalP"/>
    </source>
</evidence>
<dbReference type="EMBL" id="VBSX01000005">
    <property type="protein sequence ID" value="TLQ20432.1"/>
    <property type="molecule type" value="Genomic_DNA"/>
</dbReference>
<reference evidence="5 6" key="1">
    <citation type="submission" date="2019-05" db="EMBL/GenBank/DDBJ databases">
        <title>The metagenome of a microbial culture collection derived from dairy environment covers the genomic content of the human microbiome.</title>
        <authorList>
            <person name="Roder T."/>
            <person name="Wuthrich D."/>
            <person name="Sattari Z."/>
            <person name="Von Ah U."/>
            <person name="Bar C."/>
            <person name="Ronchi F."/>
            <person name="Macpherson A.J."/>
            <person name="Ganal-Vonarburg S.C."/>
            <person name="Bruggmann R."/>
            <person name="Vergeres G."/>
        </authorList>
    </citation>
    <scope>NUCLEOTIDE SEQUENCE [LARGE SCALE GENOMIC DNA]</scope>
    <source>
        <strain evidence="5 6">FAM 1079</strain>
    </source>
</reference>
<comment type="caution">
    <text evidence="5">The sequence shown here is derived from an EMBL/GenBank/DDBJ whole genome shotgun (WGS) entry which is preliminary data.</text>
</comment>
<feature type="compositionally biased region" description="Low complexity" evidence="1">
    <location>
        <begin position="564"/>
        <end position="581"/>
    </location>
</feature>
<evidence type="ECO:0000259" key="3">
    <source>
        <dbReference type="Pfam" id="PF07523"/>
    </source>
</evidence>
<dbReference type="Proteomes" id="UP000305100">
    <property type="component" value="Unassembled WGS sequence"/>
</dbReference>
<sequence>MKTLRCSLSKRLLISSLVLTGMMMVPMDSKAVVASAASDSPAGTSQMTKMTAASPKITDGDSGTIGTISWTFKNGVCMFTSAGEYSENAYETAPWYQDSTVTGFDIPYQIRLTGHGPASFFTNLQNLRNIEGIRNIDVSGASSLFGMFTWDRSLTDLDLSRFYTSNSTNMDTMFFGNEGLTTLRLDHFDTAGAERHGLDRVFLYDTKLSQITLSSHITASFLASLPDTGHQWVAVGSGTPENPQWTGDPISHSKFIKNPIKDLTGPLTSATYVWKRNFDLTLKNGTNDATVYEGQKWDPWSVIDLASSTDTKDKTDTYDNAQNVFVDENGQRVDKETIANEISKRAPGEYHFNYINGDVHKPFTLIIKQDQAALTVTPKKHFDQDQVITDADIRSEIKQAINSDGTNIPSENIHYTITDSKGEIIPLDQLTQNPGQYTVTFTTDPLLSGVTKTATMTIDVAKDQTSLKLKQPSQTITAGQSWQPIDDFASATDAAGKPVDFKDITVTATDEKGNPVKDLSTLHKTPGVYTVTYKNGNVTETLKLTVKKATVPVTPGGNPPSVTPPASSSSASSSSSAVTPSQPTPPSQPGPQLPNYAGVKGSAVYAIKKIGLYRNTSFTKANRQRWYANKPRIYRPMFVITGYARSITGKLRYQVTDVNHQSKTAGMTGYITASRKYIRPVYYATKHAQITVISPKGVHAYKREDLTGKVTTYKQGTVLKVKGIMKHNLTTRFILSNGKYVTANRKLVNMGRHAQVTKVRAKTSVNRYATVNLTNRNRHFKKGTVLKVHHSDYSRGHDFNQRGTLRYRVAGGYVSGNSKYVHVYY</sequence>
<gene>
    <name evidence="5" type="ORF">FEZ41_03370</name>
</gene>
<feature type="signal peptide" evidence="2">
    <location>
        <begin position="1"/>
        <end position="31"/>
    </location>
</feature>
<protein>
    <submittedName>
        <fullName evidence="5">BspA family leucine-rich repeat surface protein</fullName>
    </submittedName>
</protein>
<feature type="region of interest" description="Disordered" evidence="1">
    <location>
        <begin position="550"/>
        <end position="595"/>
    </location>
</feature>
<organism evidence="5 6">
    <name type="scientific">Lentilactobacillus parafarraginis</name>
    <dbReference type="NCBI Taxonomy" id="390842"/>
    <lineage>
        <taxon>Bacteria</taxon>
        <taxon>Bacillati</taxon>
        <taxon>Bacillota</taxon>
        <taxon>Bacilli</taxon>
        <taxon>Lactobacillales</taxon>
        <taxon>Lactobacillaceae</taxon>
        <taxon>Lentilactobacillus</taxon>
    </lineage>
</organism>
<feature type="chain" id="PRO_5039321107" evidence="2">
    <location>
        <begin position="32"/>
        <end position="825"/>
    </location>
</feature>
<dbReference type="OrthoDB" id="5847479at2"/>
<dbReference type="Pfam" id="PF19087">
    <property type="entry name" value="DUF5776"/>
    <property type="match status" value="2"/>
</dbReference>
<feature type="domain" description="DUF5776" evidence="4">
    <location>
        <begin position="682"/>
        <end position="748"/>
    </location>
</feature>
<keyword evidence="2" id="KW-0732">Signal</keyword>
<feature type="domain" description="Ig-like" evidence="3">
    <location>
        <begin position="471"/>
        <end position="546"/>
    </location>
</feature>
<dbReference type="Gene3D" id="2.60.40.10">
    <property type="entry name" value="Immunoglobulins"/>
    <property type="match status" value="1"/>
</dbReference>
<evidence type="ECO:0000256" key="1">
    <source>
        <dbReference type="SAM" id="MobiDB-lite"/>
    </source>
</evidence>
<evidence type="ECO:0000259" key="4">
    <source>
        <dbReference type="Pfam" id="PF19087"/>
    </source>
</evidence>
<evidence type="ECO:0000313" key="5">
    <source>
        <dbReference type="EMBL" id="TLQ20432.1"/>
    </source>
</evidence>
<dbReference type="InterPro" id="IPR022038">
    <property type="entry name" value="Ig-like_bact"/>
</dbReference>
<dbReference type="Pfam" id="PF07523">
    <property type="entry name" value="Big_3"/>
    <property type="match status" value="1"/>
</dbReference>
<accession>A0A5R9CX96</accession>
<feature type="domain" description="DUF5776" evidence="4">
    <location>
        <begin position="755"/>
        <end position="821"/>
    </location>
</feature>
<feature type="compositionally biased region" description="Pro residues" evidence="1">
    <location>
        <begin position="582"/>
        <end position="592"/>
    </location>
</feature>
<evidence type="ECO:0000313" key="6">
    <source>
        <dbReference type="Proteomes" id="UP000305100"/>
    </source>
</evidence>
<dbReference type="InterPro" id="IPR044081">
    <property type="entry name" value="DUF5776"/>
</dbReference>
<proteinExistence type="predicted"/>
<name>A0A5R9CX96_9LACO</name>
<dbReference type="RefSeq" id="WP_138467230.1">
    <property type="nucleotide sequence ID" value="NZ_VBSX01000005.1"/>
</dbReference>
<dbReference type="AlphaFoldDB" id="A0A5R9CX96"/>
<dbReference type="InterPro" id="IPR013783">
    <property type="entry name" value="Ig-like_fold"/>
</dbReference>